<dbReference type="InterPro" id="IPR020846">
    <property type="entry name" value="MFS_dom"/>
</dbReference>
<feature type="transmembrane region" description="Helical" evidence="5">
    <location>
        <begin position="74"/>
        <end position="96"/>
    </location>
</feature>
<keyword evidence="4 5" id="KW-0472">Membrane</keyword>
<dbReference type="InterPro" id="IPR011701">
    <property type="entry name" value="MFS"/>
</dbReference>
<dbReference type="Gene3D" id="1.20.1250.20">
    <property type="entry name" value="MFS general substrate transporter like domains"/>
    <property type="match status" value="1"/>
</dbReference>
<accession>A0A0C9VTQ6</accession>
<dbReference type="PROSITE" id="PS50850">
    <property type="entry name" value="MFS"/>
    <property type="match status" value="1"/>
</dbReference>
<feature type="transmembrane region" description="Helical" evidence="5">
    <location>
        <begin position="133"/>
        <end position="155"/>
    </location>
</feature>
<feature type="transmembrane region" description="Helical" evidence="5">
    <location>
        <begin position="448"/>
        <end position="467"/>
    </location>
</feature>
<evidence type="ECO:0000256" key="5">
    <source>
        <dbReference type="SAM" id="Phobius"/>
    </source>
</evidence>
<dbReference type="OrthoDB" id="9986881at2759"/>
<feature type="transmembrane region" description="Helical" evidence="5">
    <location>
        <begin position="380"/>
        <end position="404"/>
    </location>
</feature>
<evidence type="ECO:0000256" key="2">
    <source>
        <dbReference type="ARBA" id="ARBA00022692"/>
    </source>
</evidence>
<feature type="transmembrane region" description="Helical" evidence="5">
    <location>
        <begin position="313"/>
        <end position="337"/>
    </location>
</feature>
<protein>
    <recommendedName>
        <fullName evidence="6">Major facilitator superfamily (MFS) profile domain-containing protein</fullName>
    </recommendedName>
</protein>
<dbReference type="SUPFAM" id="SSF103473">
    <property type="entry name" value="MFS general substrate transporter"/>
    <property type="match status" value="1"/>
</dbReference>
<dbReference type="GO" id="GO:0022857">
    <property type="term" value="F:transmembrane transporter activity"/>
    <property type="evidence" value="ECO:0007669"/>
    <property type="project" value="InterPro"/>
</dbReference>
<sequence length="485" mass="53676">MNERQLEKQFDDKDPFLITFGPDDSDNPKNWGRVYRWILTVYASLFVFNSTFASSSPEGITGPIIEHFKISEEVAILAISLFVAGYCLGPIVWGPLSEQVQCLKFRPIFLIGFVVYTGFQIGDALAPNTSALLIFRFLSGCFAASPLTNSGGLIADIWDAKTRGKALAIFSFAPFAGPVVGPIIAGYITVGGASRRWLYWTLALFAAGCLIIIIFLVPETYEPILLVKKAHRLRAETGDDRYYAAFEKKPVRPVLGQIKDIVAKPFILLFNEPMLIAVTLYLSFIYGCIYIEFEAYPIVFGQVHALNAGVVGLAFLPVLIGSGLALILYLTVFESIYARRADSLKPLPVPPEERLRIAIWMGPIYVISYFWFGWTSYPQISFWAPMLSGLFLGAGFSMIFLALINYTVDAYLSVSASALAVQTIVRSFAGAGFPLFANQLFDKLTPRWASTLLGLVALALMPIPLLLTRYGPALRARSKFVPSRR</sequence>
<dbReference type="GO" id="GO:0005886">
    <property type="term" value="C:plasma membrane"/>
    <property type="evidence" value="ECO:0007669"/>
    <property type="project" value="TreeGrafter"/>
</dbReference>
<evidence type="ECO:0000313" key="7">
    <source>
        <dbReference type="EMBL" id="KIJ45972.1"/>
    </source>
</evidence>
<dbReference type="EMBL" id="KN837109">
    <property type="protein sequence ID" value="KIJ45972.1"/>
    <property type="molecule type" value="Genomic_DNA"/>
</dbReference>
<feature type="transmembrane region" description="Helical" evidence="5">
    <location>
        <begin position="197"/>
        <end position="217"/>
    </location>
</feature>
<feature type="transmembrane region" description="Helical" evidence="5">
    <location>
        <begin position="274"/>
        <end position="293"/>
    </location>
</feature>
<feature type="transmembrane region" description="Helical" evidence="5">
    <location>
        <begin position="411"/>
        <end position="436"/>
    </location>
</feature>
<dbReference type="PANTHER" id="PTHR23502">
    <property type="entry name" value="MAJOR FACILITATOR SUPERFAMILY"/>
    <property type="match status" value="1"/>
</dbReference>
<feature type="transmembrane region" description="Helical" evidence="5">
    <location>
        <begin position="357"/>
        <end position="374"/>
    </location>
</feature>
<feature type="transmembrane region" description="Helical" evidence="5">
    <location>
        <begin position="34"/>
        <end position="54"/>
    </location>
</feature>
<feature type="transmembrane region" description="Helical" evidence="5">
    <location>
        <begin position="108"/>
        <end position="127"/>
    </location>
</feature>
<reference evidence="7 8" key="1">
    <citation type="submission" date="2014-06" db="EMBL/GenBank/DDBJ databases">
        <title>Evolutionary Origins and Diversification of the Mycorrhizal Mutualists.</title>
        <authorList>
            <consortium name="DOE Joint Genome Institute"/>
            <consortium name="Mycorrhizal Genomics Consortium"/>
            <person name="Kohler A."/>
            <person name="Kuo A."/>
            <person name="Nagy L.G."/>
            <person name="Floudas D."/>
            <person name="Copeland A."/>
            <person name="Barry K.W."/>
            <person name="Cichocki N."/>
            <person name="Veneault-Fourrey C."/>
            <person name="LaButti K."/>
            <person name="Lindquist E.A."/>
            <person name="Lipzen A."/>
            <person name="Lundell T."/>
            <person name="Morin E."/>
            <person name="Murat C."/>
            <person name="Riley R."/>
            <person name="Ohm R."/>
            <person name="Sun H."/>
            <person name="Tunlid A."/>
            <person name="Henrissat B."/>
            <person name="Grigoriev I.V."/>
            <person name="Hibbett D.S."/>
            <person name="Martin F."/>
        </authorList>
    </citation>
    <scope>NUCLEOTIDE SEQUENCE [LARGE SCALE GENOMIC DNA]</scope>
    <source>
        <strain evidence="7 8">SS14</strain>
    </source>
</reference>
<feature type="domain" description="Major facilitator superfamily (MFS) profile" evidence="6">
    <location>
        <begin position="39"/>
        <end position="474"/>
    </location>
</feature>
<dbReference type="Proteomes" id="UP000054279">
    <property type="component" value="Unassembled WGS sequence"/>
</dbReference>
<evidence type="ECO:0000256" key="1">
    <source>
        <dbReference type="ARBA" id="ARBA00004141"/>
    </source>
</evidence>
<keyword evidence="3 5" id="KW-1133">Transmembrane helix</keyword>
<organism evidence="7 8">
    <name type="scientific">Sphaerobolus stellatus (strain SS14)</name>
    <dbReference type="NCBI Taxonomy" id="990650"/>
    <lineage>
        <taxon>Eukaryota</taxon>
        <taxon>Fungi</taxon>
        <taxon>Dikarya</taxon>
        <taxon>Basidiomycota</taxon>
        <taxon>Agaricomycotina</taxon>
        <taxon>Agaricomycetes</taxon>
        <taxon>Phallomycetidae</taxon>
        <taxon>Geastrales</taxon>
        <taxon>Sphaerobolaceae</taxon>
        <taxon>Sphaerobolus</taxon>
    </lineage>
</organism>
<evidence type="ECO:0000259" key="6">
    <source>
        <dbReference type="PROSITE" id="PS50850"/>
    </source>
</evidence>
<evidence type="ECO:0000313" key="8">
    <source>
        <dbReference type="Proteomes" id="UP000054279"/>
    </source>
</evidence>
<dbReference type="InterPro" id="IPR036259">
    <property type="entry name" value="MFS_trans_sf"/>
</dbReference>
<evidence type="ECO:0000256" key="4">
    <source>
        <dbReference type="ARBA" id="ARBA00023136"/>
    </source>
</evidence>
<dbReference type="CDD" id="cd17323">
    <property type="entry name" value="MFS_Tpo1_MDR_like"/>
    <property type="match status" value="1"/>
</dbReference>
<keyword evidence="8" id="KW-1185">Reference proteome</keyword>
<dbReference type="PANTHER" id="PTHR23502:SF173">
    <property type="entry name" value="MFS-MULTIDRUG-RESISTANCE TRANSPORTER-RELATED"/>
    <property type="match status" value="1"/>
</dbReference>
<dbReference type="HOGENOM" id="CLU_008455_11_6_1"/>
<dbReference type="Pfam" id="PF07690">
    <property type="entry name" value="MFS_1"/>
    <property type="match status" value="1"/>
</dbReference>
<name>A0A0C9VTQ6_SPHS4</name>
<gene>
    <name evidence="7" type="ORF">M422DRAFT_165788</name>
</gene>
<proteinExistence type="predicted"/>
<evidence type="ECO:0000256" key="3">
    <source>
        <dbReference type="ARBA" id="ARBA00022989"/>
    </source>
</evidence>
<comment type="subcellular location">
    <subcellularLocation>
        <location evidence="1">Membrane</location>
        <topology evidence="1">Multi-pass membrane protein</topology>
    </subcellularLocation>
</comment>
<dbReference type="FunFam" id="1.20.1250.20:FF:000011">
    <property type="entry name" value="MFS multidrug transporter, putative"/>
    <property type="match status" value="1"/>
</dbReference>
<dbReference type="AlphaFoldDB" id="A0A0C9VTQ6"/>
<keyword evidence="2 5" id="KW-0812">Transmembrane</keyword>
<feature type="transmembrane region" description="Helical" evidence="5">
    <location>
        <begin position="167"/>
        <end position="191"/>
    </location>
</feature>